<proteinExistence type="predicted"/>
<feature type="compositionally biased region" description="Gly residues" evidence="1">
    <location>
        <begin position="323"/>
        <end position="342"/>
    </location>
</feature>
<dbReference type="Proteomes" id="UP001430848">
    <property type="component" value="Unassembled WGS sequence"/>
</dbReference>
<feature type="compositionally biased region" description="Basic and acidic residues" evidence="1">
    <location>
        <begin position="404"/>
        <end position="438"/>
    </location>
</feature>
<comment type="caution">
    <text evidence="2">The sequence shown here is derived from an EMBL/GenBank/DDBJ whole genome shotgun (WGS) entry which is preliminary data.</text>
</comment>
<evidence type="ECO:0000313" key="2">
    <source>
        <dbReference type="EMBL" id="KAK7738852.1"/>
    </source>
</evidence>
<evidence type="ECO:0000313" key="3">
    <source>
        <dbReference type="Proteomes" id="UP001430848"/>
    </source>
</evidence>
<evidence type="ECO:0000256" key="1">
    <source>
        <dbReference type="SAM" id="MobiDB-lite"/>
    </source>
</evidence>
<reference evidence="2 3" key="1">
    <citation type="submission" date="2024-02" db="EMBL/GenBank/DDBJ databases">
        <title>De novo assembly and annotation of 12 fungi associated with fruit tree decline syndrome in Ontario, Canada.</title>
        <authorList>
            <person name="Sulman M."/>
            <person name="Ellouze W."/>
            <person name="Ilyukhin E."/>
        </authorList>
    </citation>
    <scope>NUCLEOTIDE SEQUENCE [LARGE SCALE GENOMIC DNA]</scope>
    <source>
        <strain evidence="2 3">M169</strain>
    </source>
</reference>
<feature type="region of interest" description="Disordered" evidence="1">
    <location>
        <begin position="298"/>
        <end position="438"/>
    </location>
</feature>
<feature type="compositionally biased region" description="Gly residues" evidence="1">
    <location>
        <begin position="298"/>
        <end position="313"/>
    </location>
</feature>
<accession>A0ABR1PKV5</accession>
<name>A0ABR1PKV5_DIAER</name>
<organism evidence="2 3">
    <name type="scientific">Diaporthe eres</name>
    <name type="common">Phomopsis oblonga</name>
    <dbReference type="NCBI Taxonomy" id="83184"/>
    <lineage>
        <taxon>Eukaryota</taxon>
        <taxon>Fungi</taxon>
        <taxon>Dikarya</taxon>
        <taxon>Ascomycota</taxon>
        <taxon>Pezizomycotina</taxon>
        <taxon>Sordariomycetes</taxon>
        <taxon>Sordariomycetidae</taxon>
        <taxon>Diaporthales</taxon>
        <taxon>Diaporthaceae</taxon>
        <taxon>Diaporthe</taxon>
        <taxon>Diaporthe eres species complex</taxon>
    </lineage>
</organism>
<keyword evidence="3" id="KW-1185">Reference proteome</keyword>
<protein>
    <submittedName>
        <fullName evidence="2">Uncharacterized protein</fullName>
    </submittedName>
</protein>
<dbReference type="EMBL" id="JAKNSF020000005">
    <property type="protein sequence ID" value="KAK7738852.1"/>
    <property type="molecule type" value="Genomic_DNA"/>
</dbReference>
<gene>
    <name evidence="2" type="ORF">SLS63_002189</name>
</gene>
<sequence>MAHSLEEPWHLHDLDAWQDPDLVALASRTVAHLSIEFLQTNGVKPHVVFNLKANATLQQPNPEYKGVRLSMEWHSEDEFETGTFEIDPLPYVVSSRSARGAFDFPLLKKNLTIRDWCQIIRGRYQGLPPQHTSDLTRFRFVVAPSDKMDGCRDFICQTFMRLYDFKVVQGHGGGLGVETSYENFNLVPRHPELRTGDHYWFFDIIDKNFVSVSQDPRNQKVRISPMPMHKGTFQDRNFRRIETFVVDAQHSYRLNYVTPGGGPGGSAGNGGGGHGGGGNGGGGNGGGGNGGGNGGGGNGGGGNGGAGGPGKPGQPGQPPAGGSNTGAGRGEAGPTGPTGGLPGNQLGHGSREQNAPAKTKPGVGLAPTGTRPPATLPERTKVSSAPGPTKTAAPTKDPALKAAVKKDTAVKTPVKKDTAVKTPVKKDTAVKTPVKKDTAVKTTALKTTAKKL</sequence>